<dbReference type="HOGENOM" id="CLU_005363_0_0_10"/>
<keyword evidence="1" id="KW-0812">Transmembrane</keyword>
<dbReference type="InterPro" id="IPR052724">
    <property type="entry name" value="GT117_domain-containing"/>
</dbReference>
<keyword evidence="1" id="KW-1133">Transmembrane helix</keyword>
<feature type="transmembrane region" description="Helical" evidence="1">
    <location>
        <begin position="192"/>
        <end position="222"/>
    </location>
</feature>
<proteinExistence type="predicted"/>
<feature type="transmembrane region" description="Helical" evidence="1">
    <location>
        <begin position="136"/>
        <end position="156"/>
    </location>
</feature>
<feature type="transmembrane region" description="Helical" evidence="1">
    <location>
        <begin position="515"/>
        <end position="534"/>
    </location>
</feature>
<feature type="transmembrane region" description="Helical" evidence="1">
    <location>
        <begin position="92"/>
        <end position="116"/>
    </location>
</feature>
<feature type="transmembrane region" description="Helical" evidence="1">
    <location>
        <begin position="493"/>
        <end position="509"/>
    </location>
</feature>
<dbReference type="STRING" id="643867.Ftrac_2129"/>
<sequence length="999" mass="114586">MKFLIFASVIKTKLFMMSYQKINNISGWIIFLIASAVYIFTLEPVASFWDCAEFIASAYKLQVPHPAGAPFFLLVGRMFSMFASSDVESVGFAVNLVSALSSGFTILFMFWSINLLSHKIMKVKVGEANTAQTIKIIAAGAIGSLAFTFSDSFWWSAVEAEVYAMSSFLIALVFWAMLKWDLIEDESAENRWLILIAYIIGISIGVHLLNIVALPALGLIYYFKKYKNVTFKGIFFALLISSAILIVIWQFIILGVPNLIGKFEIFFINSIGLPFGSGALIFGLLIIGGLTYGIYYAVKNEKITLHTFLLAFTFILIGYSSYFIVLIRSNYNPPIDQNNPENVMTLLSYLNRDQYGSRPLIHGQYFDAEVVSQDKGEAVYSKGEEEYEVTDYKITTQHDPKRTTIFPRMYSGAPGHPEEYRRWTGLRQNEKPNFADNIKFLFRYQLGHMYFRYLMWNFAGRESDIEGAGWKTMFQDTSEMPEIMKENKARNNFYMLPFILGLIGIFFQYRKDVKGFSVVGLFFFLTGIALILYLNSPATEPRERDYIYAGSYYAFAMWIGFGVLAVASLIERALKKPKVAGVVAGVICLIVPGIMASEGWDDHDRSDRYFSVDAARNYLASCEPNAILFTGGDNDTFPLWFVQEVEGFRTDVRVIVLSYFNTDWYINQMRQNAYDSKPLPLTLSEEQVAQGGKNDYLPYMGNTGISGAIPIDRYLSLIRNNNKSLEVPTSVGSYNMLPSKELSLKVDTEHVKSLGIVPEDKKDMLVDRMVWNVKGNGLEKKDLMILDIMNENNWERPIYFNTTSLNGIKMDLRKYVIQEGLTYRLLPIERNDVQSEFVNTEVMYENLMNDFHFTNTADPDVYYNENYRNFFLNHRSVYTALAKSLVAEGDEKRALEVIDFIIKKVPNEVVPYDMTALDYVQVYLATGNEERANEIINILWEQNYEQFQYLVNNELMYMGRERQISFAILSQIVQIMRQYGMNEQAVEYQDQLRVLYERM</sequence>
<keyword evidence="1" id="KW-0472">Membrane</keyword>
<feature type="transmembrane region" description="Helical" evidence="1">
    <location>
        <begin position="579"/>
        <end position="600"/>
    </location>
</feature>
<dbReference type="EMBL" id="CP002349">
    <property type="protein sequence ID" value="ADR22111.1"/>
    <property type="molecule type" value="Genomic_DNA"/>
</dbReference>
<feature type="transmembrane region" description="Helical" evidence="1">
    <location>
        <begin position="546"/>
        <end position="567"/>
    </location>
</feature>
<reference evidence="2 3" key="1">
    <citation type="journal article" date="2011" name="Stand. Genomic Sci.">
        <title>Complete genome sequence of Marivirga tractuosa type strain (H-43).</title>
        <authorList>
            <person name="Pagani I."/>
            <person name="Chertkov O."/>
            <person name="Lapidus A."/>
            <person name="Lucas S."/>
            <person name="Del Rio T.G."/>
            <person name="Tice H."/>
            <person name="Copeland A."/>
            <person name="Cheng J.F."/>
            <person name="Nolan M."/>
            <person name="Saunders E."/>
            <person name="Pitluck S."/>
            <person name="Held B."/>
            <person name="Goodwin L."/>
            <person name="Liolios K."/>
            <person name="Ovchinikova G."/>
            <person name="Ivanova N."/>
            <person name="Mavromatis K."/>
            <person name="Pati A."/>
            <person name="Chen A."/>
            <person name="Palaniappan K."/>
            <person name="Land M."/>
            <person name="Hauser L."/>
            <person name="Jeffries C.D."/>
            <person name="Detter J.C."/>
            <person name="Han C."/>
            <person name="Tapia R."/>
            <person name="Ngatchou-Djao O.D."/>
            <person name="Rohde M."/>
            <person name="Goker M."/>
            <person name="Spring S."/>
            <person name="Sikorski J."/>
            <person name="Woyke T."/>
            <person name="Bristow J."/>
            <person name="Eisen J.A."/>
            <person name="Markowitz V."/>
            <person name="Hugenholtz P."/>
            <person name="Klenk H.P."/>
            <person name="Kyrpides N.C."/>
        </authorList>
    </citation>
    <scope>NUCLEOTIDE SEQUENCE [LARGE SCALE GENOMIC DNA]</scope>
    <source>
        <strain evidence="3">ATCC 23168 / DSM 4126 / NBRC 15989 / NCIMB 1408 / VKM B-1430 / H-43</strain>
    </source>
</reference>
<organism evidence="2 3">
    <name type="scientific">Marivirga tractuosa (strain ATCC 23168 / DSM 4126 / NBRC 15989 / NCIMB 1408 / VKM B-1430 / H-43)</name>
    <name type="common">Microscilla tractuosa</name>
    <name type="synonym">Flexibacter tractuosus</name>
    <dbReference type="NCBI Taxonomy" id="643867"/>
    <lineage>
        <taxon>Bacteria</taxon>
        <taxon>Pseudomonadati</taxon>
        <taxon>Bacteroidota</taxon>
        <taxon>Cytophagia</taxon>
        <taxon>Cytophagales</taxon>
        <taxon>Marivirgaceae</taxon>
        <taxon>Marivirga</taxon>
    </lineage>
</organism>
<evidence type="ECO:0008006" key="4">
    <source>
        <dbReference type="Google" id="ProtNLM"/>
    </source>
</evidence>
<feature type="transmembrane region" description="Helical" evidence="1">
    <location>
        <begin position="21"/>
        <end position="40"/>
    </location>
</feature>
<accession>E4TV18</accession>
<dbReference type="eggNOG" id="COG1807">
    <property type="taxonomic scope" value="Bacteria"/>
</dbReference>
<dbReference type="PANTHER" id="PTHR16214">
    <property type="entry name" value="TRANSMEMBRANE PROTEIN 260"/>
    <property type="match status" value="1"/>
</dbReference>
<evidence type="ECO:0000313" key="3">
    <source>
        <dbReference type="Proteomes" id="UP000008720"/>
    </source>
</evidence>
<name>E4TV18_MARTH</name>
<evidence type="ECO:0000256" key="1">
    <source>
        <dbReference type="SAM" id="Phobius"/>
    </source>
</evidence>
<feature type="transmembrane region" description="Helical" evidence="1">
    <location>
        <begin position="303"/>
        <end position="327"/>
    </location>
</feature>
<dbReference type="PANTHER" id="PTHR16214:SF3">
    <property type="entry name" value="TRANSMEMBRANE PROTEIN 260"/>
    <property type="match status" value="1"/>
</dbReference>
<dbReference type="AlphaFoldDB" id="E4TV18"/>
<feature type="transmembrane region" description="Helical" evidence="1">
    <location>
        <begin position="162"/>
        <end position="180"/>
    </location>
</feature>
<dbReference type="Pfam" id="PF11028">
    <property type="entry name" value="TMEM260-like"/>
    <property type="match status" value="1"/>
</dbReference>
<evidence type="ECO:0000313" key="2">
    <source>
        <dbReference type="EMBL" id="ADR22111.1"/>
    </source>
</evidence>
<dbReference type="KEGG" id="mtt:Ftrac_2129"/>
<protein>
    <recommendedName>
        <fullName evidence="4">DUF2723 domain-containing protein</fullName>
    </recommendedName>
</protein>
<gene>
    <name evidence="2" type="ordered locus">Ftrac_2129</name>
</gene>
<keyword evidence="3" id="KW-1185">Reference proteome</keyword>
<feature type="transmembrane region" description="Helical" evidence="1">
    <location>
        <begin position="234"/>
        <end position="260"/>
    </location>
</feature>
<dbReference type="InterPro" id="IPR021280">
    <property type="entry name" value="TMEM260-like"/>
</dbReference>
<feature type="transmembrane region" description="Helical" evidence="1">
    <location>
        <begin position="272"/>
        <end position="297"/>
    </location>
</feature>
<dbReference type="Proteomes" id="UP000008720">
    <property type="component" value="Chromosome"/>
</dbReference>